<dbReference type="EMBL" id="QWIQ01000793">
    <property type="protein sequence ID" value="RMY76598.1"/>
    <property type="molecule type" value="Genomic_DNA"/>
</dbReference>
<feature type="compositionally biased region" description="Polar residues" evidence="1">
    <location>
        <begin position="236"/>
        <end position="257"/>
    </location>
</feature>
<reference evidence="2 3" key="1">
    <citation type="journal article" date="2018" name="BMC Genomics">
        <title>Genomic evidence for intraspecific hybridization in a clonal and extremely halotolerant yeast.</title>
        <authorList>
            <person name="Gostincar C."/>
            <person name="Stajich J.E."/>
            <person name="Zupancic J."/>
            <person name="Zalar P."/>
            <person name="Gunde-Cimerman N."/>
        </authorList>
    </citation>
    <scope>NUCLEOTIDE SEQUENCE [LARGE SCALE GENOMIC DNA]</scope>
    <source>
        <strain evidence="2 3">EXF-171</strain>
    </source>
</reference>
<organism evidence="2 3">
    <name type="scientific">Hortaea werneckii</name>
    <name type="common">Black yeast</name>
    <name type="synonym">Cladosporium werneckii</name>
    <dbReference type="NCBI Taxonomy" id="91943"/>
    <lineage>
        <taxon>Eukaryota</taxon>
        <taxon>Fungi</taxon>
        <taxon>Dikarya</taxon>
        <taxon>Ascomycota</taxon>
        <taxon>Pezizomycotina</taxon>
        <taxon>Dothideomycetes</taxon>
        <taxon>Dothideomycetidae</taxon>
        <taxon>Mycosphaerellales</taxon>
        <taxon>Teratosphaeriaceae</taxon>
        <taxon>Hortaea</taxon>
    </lineage>
</organism>
<name>A0A3M7EJ24_HORWE</name>
<feature type="region of interest" description="Disordered" evidence="1">
    <location>
        <begin position="490"/>
        <end position="557"/>
    </location>
</feature>
<evidence type="ECO:0000256" key="1">
    <source>
        <dbReference type="SAM" id="MobiDB-lite"/>
    </source>
</evidence>
<proteinExistence type="predicted"/>
<comment type="caution">
    <text evidence="2">The sequence shown here is derived from an EMBL/GenBank/DDBJ whole genome shotgun (WGS) entry which is preliminary data.</text>
</comment>
<protein>
    <submittedName>
        <fullName evidence="2">Uncharacterized protein</fullName>
    </submittedName>
</protein>
<accession>A0A3M7EJ24</accession>
<feature type="compositionally biased region" description="Low complexity" evidence="1">
    <location>
        <begin position="499"/>
        <end position="543"/>
    </location>
</feature>
<feature type="compositionally biased region" description="Low complexity" evidence="1">
    <location>
        <begin position="165"/>
        <end position="183"/>
    </location>
</feature>
<feature type="compositionally biased region" description="Polar residues" evidence="1">
    <location>
        <begin position="437"/>
        <end position="447"/>
    </location>
</feature>
<gene>
    <name evidence="2" type="ORF">D0862_13718</name>
</gene>
<feature type="region of interest" description="Disordered" evidence="1">
    <location>
        <begin position="235"/>
        <end position="306"/>
    </location>
</feature>
<feature type="compositionally biased region" description="Polar residues" evidence="1">
    <location>
        <begin position="265"/>
        <end position="300"/>
    </location>
</feature>
<feature type="region of interest" description="Disordered" evidence="1">
    <location>
        <begin position="155"/>
        <end position="220"/>
    </location>
</feature>
<feature type="region of interest" description="Disordered" evidence="1">
    <location>
        <begin position="432"/>
        <end position="469"/>
    </location>
</feature>
<sequence>MEYSAAQALADLGLARRNMISTVDNDSSSRANPPDFGKAGVINDANRARKARISTAGSSDGGVSIALQAWNSPANFDRDNVAEQLEDFGSGQSHRKALSARVRNGAQYETQHEETQVRYGEERASFLRDRSNNYVASTTPQKSKQERFRELLHYGPATPRIVPNASSSSGRSSRAGQRGRVVSTPQNPNRARSPRSYGTVRYGPGNKHVDQPSASMSASLQAAAMLREKWIATADGTRSSTTPSQGDETTAHQSAQRSDAVRSSLAGQFNTAADDSSSTEVARSPANSFDTSSQPFTGSERNGDGAHLQVANLPKHSWDDQIKYTKMAEYYVANPGPKADDYRKKQADREYYFREAEKRLVKKAFQYAKDMQSQETQKYLKDNDDREWMLHEALKAKDFVERDALAEMDAYHAAHPHLVTFGKAAKANFKPKFESSAGPSQQSTSAVESDRNRGATDSAAVARTVTKGSSPVAKTNIWEMRNSAETDVFSSSNGSVIRAPGSKGAPSAASSRTVIARAEPAEAAAASDAQQNSTSSSLPRNSSEQIENVDTATTKPKDAATDLNNLISNMEKVAARLNAMSSTISALCGSNGAGASVNERKLEGVKMEEDGLCLSDGE</sequence>
<evidence type="ECO:0000313" key="2">
    <source>
        <dbReference type="EMBL" id="RMY76598.1"/>
    </source>
</evidence>
<feature type="region of interest" description="Disordered" evidence="1">
    <location>
        <begin position="24"/>
        <end position="43"/>
    </location>
</feature>
<dbReference type="AlphaFoldDB" id="A0A3M7EJ24"/>
<dbReference type="Proteomes" id="UP000281468">
    <property type="component" value="Unassembled WGS sequence"/>
</dbReference>
<evidence type="ECO:0000313" key="3">
    <source>
        <dbReference type="Proteomes" id="UP000281468"/>
    </source>
</evidence>